<name>A0AAV3YW52_9GAST</name>
<reference evidence="2 3" key="1">
    <citation type="journal article" date="2021" name="Elife">
        <title>Chloroplast acquisition without the gene transfer in kleptoplastic sea slugs, Plakobranchus ocellatus.</title>
        <authorList>
            <person name="Maeda T."/>
            <person name="Takahashi S."/>
            <person name="Yoshida T."/>
            <person name="Shimamura S."/>
            <person name="Takaki Y."/>
            <person name="Nagai Y."/>
            <person name="Toyoda A."/>
            <person name="Suzuki Y."/>
            <person name="Arimoto A."/>
            <person name="Ishii H."/>
            <person name="Satoh N."/>
            <person name="Nishiyama T."/>
            <person name="Hasebe M."/>
            <person name="Maruyama T."/>
            <person name="Minagawa J."/>
            <person name="Obokata J."/>
            <person name="Shigenobu S."/>
        </authorList>
    </citation>
    <scope>NUCLEOTIDE SEQUENCE [LARGE SCALE GENOMIC DNA]</scope>
</reference>
<comment type="caution">
    <text evidence="2">The sequence shown here is derived from an EMBL/GenBank/DDBJ whole genome shotgun (WGS) entry which is preliminary data.</text>
</comment>
<dbReference type="EMBL" id="BLXT01001599">
    <property type="protein sequence ID" value="GFN86762.1"/>
    <property type="molecule type" value="Genomic_DNA"/>
</dbReference>
<gene>
    <name evidence="2" type="ORF">PoB_001326800</name>
</gene>
<evidence type="ECO:0000256" key="1">
    <source>
        <dbReference type="SAM" id="MobiDB-lite"/>
    </source>
</evidence>
<proteinExistence type="predicted"/>
<evidence type="ECO:0000313" key="2">
    <source>
        <dbReference type="EMBL" id="GFN86762.1"/>
    </source>
</evidence>
<feature type="compositionally biased region" description="Basic and acidic residues" evidence="1">
    <location>
        <begin position="75"/>
        <end position="87"/>
    </location>
</feature>
<dbReference type="Proteomes" id="UP000735302">
    <property type="component" value="Unassembled WGS sequence"/>
</dbReference>
<accession>A0AAV3YW52</accession>
<evidence type="ECO:0000313" key="3">
    <source>
        <dbReference type="Proteomes" id="UP000735302"/>
    </source>
</evidence>
<keyword evidence="3" id="KW-1185">Reference proteome</keyword>
<dbReference type="AlphaFoldDB" id="A0AAV3YW52"/>
<protein>
    <submittedName>
        <fullName evidence="2">Uncharacterized protein</fullName>
    </submittedName>
</protein>
<feature type="compositionally biased region" description="Basic residues" evidence="1">
    <location>
        <begin position="17"/>
        <end position="28"/>
    </location>
</feature>
<feature type="region of interest" description="Disordered" evidence="1">
    <location>
        <begin position="17"/>
        <end position="116"/>
    </location>
</feature>
<sequence>MVQPLVSVYHQSKIVRSRAHRSSVRPGRRVVGLKPATEGSDGSWRGGGWYIASPQQGDLKLSGPPSGQGAGDVARTCDRRVLVDLRADSPATEPPTTPSISEATLEMKTFTDDDLI</sequence>
<organism evidence="2 3">
    <name type="scientific">Plakobranchus ocellatus</name>
    <dbReference type="NCBI Taxonomy" id="259542"/>
    <lineage>
        <taxon>Eukaryota</taxon>
        <taxon>Metazoa</taxon>
        <taxon>Spiralia</taxon>
        <taxon>Lophotrochozoa</taxon>
        <taxon>Mollusca</taxon>
        <taxon>Gastropoda</taxon>
        <taxon>Heterobranchia</taxon>
        <taxon>Euthyneura</taxon>
        <taxon>Panpulmonata</taxon>
        <taxon>Sacoglossa</taxon>
        <taxon>Placobranchoidea</taxon>
        <taxon>Plakobranchidae</taxon>
        <taxon>Plakobranchus</taxon>
    </lineage>
</organism>